<dbReference type="AlphaFoldDB" id="A0A0D2QL20"/>
<keyword evidence="1" id="KW-1133">Transmembrane helix</keyword>
<reference evidence="2 3" key="1">
    <citation type="journal article" date="2012" name="Nature">
        <title>Repeated polyploidization of Gossypium genomes and the evolution of spinnable cotton fibres.</title>
        <authorList>
            <person name="Paterson A.H."/>
            <person name="Wendel J.F."/>
            <person name="Gundlach H."/>
            <person name="Guo H."/>
            <person name="Jenkins J."/>
            <person name="Jin D."/>
            <person name="Llewellyn D."/>
            <person name="Showmaker K.C."/>
            <person name="Shu S."/>
            <person name="Udall J."/>
            <person name="Yoo M.J."/>
            <person name="Byers R."/>
            <person name="Chen W."/>
            <person name="Doron-Faigenboim A."/>
            <person name="Duke M.V."/>
            <person name="Gong L."/>
            <person name="Grimwood J."/>
            <person name="Grover C."/>
            <person name="Grupp K."/>
            <person name="Hu G."/>
            <person name="Lee T.H."/>
            <person name="Li J."/>
            <person name="Lin L."/>
            <person name="Liu T."/>
            <person name="Marler B.S."/>
            <person name="Page J.T."/>
            <person name="Roberts A.W."/>
            <person name="Romanel E."/>
            <person name="Sanders W.S."/>
            <person name="Szadkowski E."/>
            <person name="Tan X."/>
            <person name="Tang H."/>
            <person name="Xu C."/>
            <person name="Wang J."/>
            <person name="Wang Z."/>
            <person name="Zhang D."/>
            <person name="Zhang L."/>
            <person name="Ashrafi H."/>
            <person name="Bedon F."/>
            <person name="Bowers J.E."/>
            <person name="Brubaker C.L."/>
            <person name="Chee P.W."/>
            <person name="Das S."/>
            <person name="Gingle A.R."/>
            <person name="Haigler C.H."/>
            <person name="Harker D."/>
            <person name="Hoffmann L.V."/>
            <person name="Hovav R."/>
            <person name="Jones D.C."/>
            <person name="Lemke C."/>
            <person name="Mansoor S."/>
            <person name="ur Rahman M."/>
            <person name="Rainville L.N."/>
            <person name="Rambani A."/>
            <person name="Reddy U.K."/>
            <person name="Rong J.K."/>
            <person name="Saranga Y."/>
            <person name="Scheffler B.E."/>
            <person name="Scheffler J.A."/>
            <person name="Stelly D.M."/>
            <person name="Triplett B.A."/>
            <person name="Van Deynze A."/>
            <person name="Vaslin M.F."/>
            <person name="Waghmare V.N."/>
            <person name="Walford S.A."/>
            <person name="Wright R.J."/>
            <person name="Zaki E.A."/>
            <person name="Zhang T."/>
            <person name="Dennis E.S."/>
            <person name="Mayer K.F."/>
            <person name="Peterson D.G."/>
            <person name="Rokhsar D.S."/>
            <person name="Wang X."/>
            <person name="Schmutz J."/>
        </authorList>
    </citation>
    <scope>NUCLEOTIDE SEQUENCE [LARGE SCALE GENOMIC DNA]</scope>
</reference>
<keyword evidence="3" id="KW-1185">Reference proteome</keyword>
<keyword evidence="1" id="KW-0472">Membrane</keyword>
<accession>A0A0D2QL20</accession>
<dbReference type="Gramene" id="KJB58727">
    <property type="protein sequence ID" value="KJB58727"/>
    <property type="gene ID" value="B456_009G223400"/>
</dbReference>
<evidence type="ECO:0000313" key="2">
    <source>
        <dbReference type="EMBL" id="KJB58727.1"/>
    </source>
</evidence>
<feature type="transmembrane region" description="Helical" evidence="1">
    <location>
        <begin position="38"/>
        <end position="58"/>
    </location>
</feature>
<dbReference type="Proteomes" id="UP000032304">
    <property type="component" value="Chromosome 9"/>
</dbReference>
<name>A0A0D2QL20_GOSRA</name>
<gene>
    <name evidence="2" type="ORF">B456_009G223400</name>
</gene>
<organism evidence="2 3">
    <name type="scientific">Gossypium raimondii</name>
    <name type="common">Peruvian cotton</name>
    <name type="synonym">Gossypium klotzschianum subsp. raimondii</name>
    <dbReference type="NCBI Taxonomy" id="29730"/>
    <lineage>
        <taxon>Eukaryota</taxon>
        <taxon>Viridiplantae</taxon>
        <taxon>Streptophyta</taxon>
        <taxon>Embryophyta</taxon>
        <taxon>Tracheophyta</taxon>
        <taxon>Spermatophyta</taxon>
        <taxon>Magnoliopsida</taxon>
        <taxon>eudicotyledons</taxon>
        <taxon>Gunneridae</taxon>
        <taxon>Pentapetalae</taxon>
        <taxon>rosids</taxon>
        <taxon>malvids</taxon>
        <taxon>Malvales</taxon>
        <taxon>Malvaceae</taxon>
        <taxon>Malvoideae</taxon>
        <taxon>Gossypium</taxon>
    </lineage>
</organism>
<evidence type="ECO:0000313" key="3">
    <source>
        <dbReference type="Proteomes" id="UP000032304"/>
    </source>
</evidence>
<evidence type="ECO:0000256" key="1">
    <source>
        <dbReference type="SAM" id="Phobius"/>
    </source>
</evidence>
<protein>
    <submittedName>
        <fullName evidence="2">Uncharacterized protein</fullName>
    </submittedName>
</protein>
<keyword evidence="1" id="KW-0812">Transmembrane</keyword>
<proteinExistence type="predicted"/>
<dbReference type="EMBL" id="CM001748">
    <property type="protein sequence ID" value="KJB58727.1"/>
    <property type="molecule type" value="Genomic_DNA"/>
</dbReference>
<sequence>MVAVAMAGPVCWVPFQREPRENSAGAVSRCTRHLINSCLCHSLLQLFLFIIYLVGWVGSQSHKMLRPF</sequence>